<dbReference type="PANTHER" id="PTHR22807">
    <property type="entry name" value="NOP2 YEAST -RELATED NOL1/NOP2/FMU SUN DOMAIN-CONTAINING"/>
    <property type="match status" value="1"/>
</dbReference>
<feature type="domain" description="SAM-dependent MTase RsmB/NOP-type" evidence="6">
    <location>
        <begin position="122"/>
        <end position="394"/>
    </location>
</feature>
<name>A0ABW9ZV26_9BACT</name>
<evidence type="ECO:0000313" key="8">
    <source>
        <dbReference type="Proteomes" id="UP000753802"/>
    </source>
</evidence>
<dbReference type="PROSITE" id="PS51686">
    <property type="entry name" value="SAM_MT_RSMB_NOP"/>
    <property type="match status" value="1"/>
</dbReference>
<evidence type="ECO:0000256" key="2">
    <source>
        <dbReference type="ARBA" id="ARBA00022679"/>
    </source>
</evidence>
<dbReference type="Pfam" id="PF01189">
    <property type="entry name" value="Methyltr_RsmB-F"/>
    <property type="match status" value="1"/>
</dbReference>
<dbReference type="Proteomes" id="UP000753802">
    <property type="component" value="Unassembled WGS sequence"/>
</dbReference>
<comment type="caution">
    <text evidence="5">Lacks conserved residue(s) required for the propagation of feature annotation.</text>
</comment>
<evidence type="ECO:0000256" key="1">
    <source>
        <dbReference type="ARBA" id="ARBA00022603"/>
    </source>
</evidence>
<dbReference type="RefSeq" id="WP_161819312.1">
    <property type="nucleotide sequence ID" value="NZ_JAACJS010000015.1"/>
</dbReference>
<dbReference type="InterPro" id="IPR001678">
    <property type="entry name" value="MeTrfase_RsmB-F_NOP2_dom"/>
</dbReference>
<gene>
    <name evidence="7" type="ORF">GWC95_13840</name>
</gene>
<keyword evidence="3 5" id="KW-0949">S-adenosyl-L-methionine</keyword>
<dbReference type="InterPro" id="IPR049560">
    <property type="entry name" value="MeTrfase_RsmB-F_NOP2_cat"/>
</dbReference>
<organism evidence="7 8">
    <name type="scientific">Sediminibacterium roseum</name>
    <dbReference type="NCBI Taxonomy" id="1978412"/>
    <lineage>
        <taxon>Bacteria</taxon>
        <taxon>Pseudomonadati</taxon>
        <taxon>Bacteroidota</taxon>
        <taxon>Chitinophagia</taxon>
        <taxon>Chitinophagales</taxon>
        <taxon>Chitinophagaceae</taxon>
        <taxon>Sediminibacterium</taxon>
    </lineage>
</organism>
<dbReference type="PANTHER" id="PTHR22807:SF53">
    <property type="entry name" value="RIBOSOMAL RNA SMALL SUBUNIT METHYLTRANSFERASE B-RELATED"/>
    <property type="match status" value="1"/>
</dbReference>
<dbReference type="CDD" id="cd02440">
    <property type="entry name" value="AdoMet_MTases"/>
    <property type="match status" value="1"/>
</dbReference>
<keyword evidence="2 5" id="KW-0808">Transferase</keyword>
<accession>A0ABW9ZV26</accession>
<keyword evidence="4 5" id="KW-0694">RNA-binding</keyword>
<sequence>MIKYAQQYLRSAVAVIAQYDGVLPLSAFLKQYFKANPKFGSKDRKNISHLCYTFFRAGNGVNTSSVEEKIKASVFICETNADDWGLLVDEQWRNNWNADIEAKWRFVASVFPGSDPANLFPWNQELSSGIDAVPFAVSHLVQPDLFLRIRPERSRKVFEKLSAAKIPFRQVSGNCLALPNASKIDEVLNIDTEVVIQDLSSQRVGDVLKLCIDDSKLTKTVWDCCAASGGKSILAFDLIKNIQLTVSDVRASILRNLQDRFERAGIKNYHSFVADLAGELKVPPTSYRIVICDAPCSGSGTWGRTPEQLHFFTKDKIDSYSALQKKITTNVIPYIEENGYFLYITCSVFKKENEEIVSHLLESKKLELVRSELLKGYEEKADSMFVALFRRSNA</sequence>
<feature type="binding site" evidence="5">
    <location>
        <position position="293"/>
    </location>
    <ligand>
        <name>S-adenosyl-L-methionine</name>
        <dbReference type="ChEBI" id="CHEBI:59789"/>
    </ligand>
</feature>
<protein>
    <submittedName>
        <fullName evidence="7">Fmu (Sun) domain-containing protein</fullName>
    </submittedName>
</protein>
<comment type="similarity">
    <text evidence="5">Belongs to the class I-like SAM-binding methyltransferase superfamily. RsmB/NOP family.</text>
</comment>
<dbReference type="PRINTS" id="PR02008">
    <property type="entry name" value="RCMTFAMILY"/>
</dbReference>
<dbReference type="InterPro" id="IPR029063">
    <property type="entry name" value="SAM-dependent_MTases_sf"/>
</dbReference>
<dbReference type="InterPro" id="IPR023267">
    <property type="entry name" value="RCMT"/>
</dbReference>
<reference evidence="7 8" key="1">
    <citation type="submission" date="2020-01" db="EMBL/GenBank/DDBJ databases">
        <title>Genome analysis.</title>
        <authorList>
            <person name="Wu S."/>
            <person name="Wang G."/>
        </authorList>
    </citation>
    <scope>NUCLEOTIDE SEQUENCE [LARGE SCALE GENOMIC DNA]</scope>
    <source>
        <strain evidence="7 8">SYL130</strain>
    </source>
</reference>
<feature type="binding site" evidence="5">
    <location>
        <position position="275"/>
    </location>
    <ligand>
        <name>S-adenosyl-L-methionine</name>
        <dbReference type="ChEBI" id="CHEBI:59789"/>
    </ligand>
</feature>
<evidence type="ECO:0000259" key="6">
    <source>
        <dbReference type="PROSITE" id="PS51686"/>
    </source>
</evidence>
<evidence type="ECO:0000313" key="7">
    <source>
        <dbReference type="EMBL" id="NCI51011.1"/>
    </source>
</evidence>
<keyword evidence="1 5" id="KW-0489">Methyltransferase</keyword>
<evidence type="ECO:0000256" key="5">
    <source>
        <dbReference type="PROSITE-ProRule" id="PRU01023"/>
    </source>
</evidence>
<dbReference type="Gene3D" id="3.40.50.150">
    <property type="entry name" value="Vaccinia Virus protein VP39"/>
    <property type="match status" value="1"/>
</dbReference>
<feature type="binding site" evidence="5">
    <location>
        <position position="248"/>
    </location>
    <ligand>
        <name>S-adenosyl-L-methionine</name>
        <dbReference type="ChEBI" id="CHEBI:59789"/>
    </ligand>
</feature>
<feature type="active site" description="Nucleophile" evidence="5">
    <location>
        <position position="346"/>
    </location>
</feature>
<evidence type="ECO:0000256" key="4">
    <source>
        <dbReference type="ARBA" id="ARBA00022884"/>
    </source>
</evidence>
<dbReference type="EMBL" id="JAACJS010000015">
    <property type="protein sequence ID" value="NCI51011.1"/>
    <property type="molecule type" value="Genomic_DNA"/>
</dbReference>
<proteinExistence type="inferred from homology"/>
<dbReference type="SUPFAM" id="SSF53335">
    <property type="entry name" value="S-adenosyl-L-methionine-dependent methyltransferases"/>
    <property type="match status" value="1"/>
</dbReference>
<keyword evidence="8" id="KW-1185">Reference proteome</keyword>
<comment type="caution">
    <text evidence="7">The sequence shown here is derived from an EMBL/GenBank/DDBJ whole genome shotgun (WGS) entry which is preliminary data.</text>
</comment>
<evidence type="ECO:0000256" key="3">
    <source>
        <dbReference type="ARBA" id="ARBA00022691"/>
    </source>
</evidence>